<evidence type="ECO:0000256" key="1">
    <source>
        <dbReference type="ARBA" id="ARBA00007768"/>
    </source>
</evidence>
<gene>
    <name evidence="3" type="ORF">Q3O60_10715</name>
</gene>
<dbReference type="SUPFAM" id="SSF110395">
    <property type="entry name" value="CutC-like"/>
    <property type="match status" value="1"/>
</dbReference>
<dbReference type="PANTHER" id="PTHR12598">
    <property type="entry name" value="COPPER HOMEOSTASIS PROTEIN CUTC"/>
    <property type="match status" value="1"/>
</dbReference>
<evidence type="ECO:0000313" key="3">
    <source>
        <dbReference type="EMBL" id="MDP4536662.1"/>
    </source>
</evidence>
<accession>A0ABT9H020</accession>
<sequence>MRAELEVCLASDQGPLTENIQLASAVGVGSIELCASMHQGGLTPASDVIAQARRHCTDTTRLMVMIRPRAGGFHYQADELQLMARQMKQAADLGADGVVFGCLTADGAVDHQAMELLMQRCVDYQLVSTFHRAFDASQSPEEVLYELQDYPLQRILTNGTHWQSGLGIEAGISQLRRLQQSSFGGQWVFGGGVTLGLLPKLQQQLQPAYWHFHRDLLQQHRLLPDRLAQALQLLGHTGDTPL</sequence>
<dbReference type="Proteomes" id="UP001231616">
    <property type="component" value="Unassembled WGS sequence"/>
</dbReference>
<dbReference type="InterPro" id="IPR036822">
    <property type="entry name" value="CutC-like_dom_sf"/>
</dbReference>
<dbReference type="PANTHER" id="PTHR12598:SF0">
    <property type="entry name" value="COPPER HOMEOSTASIS PROTEIN CUTC HOMOLOG"/>
    <property type="match status" value="1"/>
</dbReference>
<proteinExistence type="inferred from homology"/>
<organism evidence="3 4">
    <name type="scientific">Alkalimonas collagenimarina</name>
    <dbReference type="NCBI Taxonomy" id="400390"/>
    <lineage>
        <taxon>Bacteria</taxon>
        <taxon>Pseudomonadati</taxon>
        <taxon>Pseudomonadota</taxon>
        <taxon>Gammaproteobacteria</taxon>
        <taxon>Alkalimonas</taxon>
    </lineage>
</organism>
<protein>
    <recommendedName>
        <fullName evidence="2">Copper homeostasis protein cutC homolog</fullName>
    </recommendedName>
</protein>
<reference evidence="3 4" key="1">
    <citation type="submission" date="2023-08" db="EMBL/GenBank/DDBJ databases">
        <authorList>
            <person name="Joshi A."/>
            <person name="Thite S."/>
        </authorList>
    </citation>
    <scope>NUCLEOTIDE SEQUENCE [LARGE SCALE GENOMIC DNA]</scope>
    <source>
        <strain evidence="3 4">AC40</strain>
    </source>
</reference>
<dbReference type="EMBL" id="JAUZVZ010000013">
    <property type="protein sequence ID" value="MDP4536662.1"/>
    <property type="molecule type" value="Genomic_DNA"/>
</dbReference>
<name>A0ABT9H020_9GAMM</name>
<keyword evidence="4" id="KW-1185">Reference proteome</keyword>
<comment type="similarity">
    <text evidence="1">Belongs to the CutC family.</text>
</comment>
<evidence type="ECO:0000256" key="2">
    <source>
        <dbReference type="ARBA" id="ARBA00019014"/>
    </source>
</evidence>
<comment type="caution">
    <text evidence="3">The sequence shown here is derived from an EMBL/GenBank/DDBJ whole genome shotgun (WGS) entry which is preliminary data.</text>
</comment>
<evidence type="ECO:0000313" key="4">
    <source>
        <dbReference type="Proteomes" id="UP001231616"/>
    </source>
</evidence>
<dbReference type="Gene3D" id="3.20.20.380">
    <property type="entry name" value="Copper homeostasis (CutC) domain"/>
    <property type="match status" value="1"/>
</dbReference>
<dbReference type="Pfam" id="PF03932">
    <property type="entry name" value="CutC"/>
    <property type="match status" value="1"/>
</dbReference>
<dbReference type="RefSeq" id="WP_305893927.1">
    <property type="nucleotide sequence ID" value="NZ_JAUZVZ010000013.1"/>
</dbReference>
<dbReference type="InterPro" id="IPR005627">
    <property type="entry name" value="CutC-like"/>
</dbReference>